<keyword evidence="3" id="KW-1185">Reference proteome</keyword>
<name>C4G9B8_9FIRM</name>
<dbReference type="EMBL" id="ACIP02000001">
    <property type="protein sequence ID" value="EEP29215.1"/>
    <property type="molecule type" value="Genomic_DNA"/>
</dbReference>
<evidence type="ECO:0000313" key="2">
    <source>
        <dbReference type="EMBL" id="EEP29215.1"/>
    </source>
</evidence>
<feature type="region of interest" description="Disordered" evidence="1">
    <location>
        <begin position="1"/>
        <end position="23"/>
    </location>
</feature>
<sequence>MKERKISFKSSHFGKMSGRKPRRNMKWYCDPCQTFTSGPGTSQDGFRDD</sequence>
<evidence type="ECO:0000313" key="3">
    <source>
        <dbReference type="Proteomes" id="UP000003494"/>
    </source>
</evidence>
<protein>
    <submittedName>
        <fullName evidence="2">Uncharacterized protein</fullName>
    </submittedName>
</protein>
<organism evidence="2 3">
    <name type="scientific">Shuttleworthella satelles DSM 14600</name>
    <dbReference type="NCBI Taxonomy" id="626523"/>
    <lineage>
        <taxon>Bacteria</taxon>
        <taxon>Bacillati</taxon>
        <taxon>Bacillota</taxon>
        <taxon>Clostridia</taxon>
        <taxon>Lachnospirales</taxon>
        <taxon>Lachnospiraceae</taxon>
        <taxon>Shuttleworthella</taxon>
    </lineage>
</organism>
<accession>C4G9B8</accession>
<reference evidence="2" key="1">
    <citation type="submission" date="2009-04" db="EMBL/GenBank/DDBJ databases">
        <authorList>
            <person name="Weinstock G."/>
            <person name="Sodergren E."/>
            <person name="Clifton S."/>
            <person name="Fulton L."/>
            <person name="Fulton B."/>
            <person name="Courtney L."/>
            <person name="Fronick C."/>
            <person name="Harrison M."/>
            <person name="Strong C."/>
            <person name="Farmer C."/>
            <person name="Delahaunty K."/>
            <person name="Markovic C."/>
            <person name="Hall O."/>
            <person name="Minx P."/>
            <person name="Tomlinson C."/>
            <person name="Mitreva M."/>
            <person name="Nelson J."/>
            <person name="Hou S."/>
            <person name="Wollam A."/>
            <person name="Pepin K.H."/>
            <person name="Johnson M."/>
            <person name="Bhonagiri V."/>
            <person name="Nash W.E."/>
            <person name="Warren W."/>
            <person name="Chinwalla A."/>
            <person name="Mardis E.R."/>
            <person name="Wilson R.K."/>
        </authorList>
    </citation>
    <scope>NUCLEOTIDE SEQUENCE [LARGE SCALE GENOMIC DNA]</scope>
    <source>
        <strain evidence="2">DSM 14600</strain>
    </source>
</reference>
<proteinExistence type="predicted"/>
<dbReference type="HOGENOM" id="CLU_3140667_0_0_9"/>
<dbReference type="Proteomes" id="UP000003494">
    <property type="component" value="Unassembled WGS sequence"/>
</dbReference>
<evidence type="ECO:0000256" key="1">
    <source>
        <dbReference type="SAM" id="MobiDB-lite"/>
    </source>
</evidence>
<dbReference type="AlphaFoldDB" id="C4G9B8"/>
<comment type="caution">
    <text evidence="2">The sequence shown here is derived from an EMBL/GenBank/DDBJ whole genome shotgun (WGS) entry which is preliminary data.</text>
</comment>
<gene>
    <name evidence="2" type="ORF">GCWU000342_00569</name>
</gene>